<dbReference type="Pfam" id="PF00106">
    <property type="entry name" value="adh_short"/>
    <property type="match status" value="1"/>
</dbReference>
<dbReference type="EC" id="1.1.1.100" evidence="2"/>
<evidence type="ECO:0000256" key="2">
    <source>
        <dbReference type="ARBA" id="ARBA00012948"/>
    </source>
</evidence>
<dbReference type="InterPro" id="IPR036291">
    <property type="entry name" value="NAD(P)-bd_dom_sf"/>
</dbReference>
<evidence type="ECO:0000256" key="3">
    <source>
        <dbReference type="ARBA" id="ARBA00048508"/>
    </source>
</evidence>
<organism evidence="4 5">
    <name type="scientific">Guyanagaster necrorhizus</name>
    <dbReference type="NCBI Taxonomy" id="856835"/>
    <lineage>
        <taxon>Eukaryota</taxon>
        <taxon>Fungi</taxon>
        <taxon>Dikarya</taxon>
        <taxon>Basidiomycota</taxon>
        <taxon>Agaricomycotina</taxon>
        <taxon>Agaricomycetes</taxon>
        <taxon>Agaricomycetidae</taxon>
        <taxon>Agaricales</taxon>
        <taxon>Marasmiineae</taxon>
        <taxon>Physalacriaceae</taxon>
        <taxon>Guyanagaster</taxon>
    </lineage>
</organism>
<proteinExistence type="inferred from homology"/>
<dbReference type="OrthoDB" id="498125at2759"/>
<dbReference type="InterPro" id="IPR002347">
    <property type="entry name" value="SDR_fam"/>
</dbReference>
<dbReference type="GO" id="GO:0004316">
    <property type="term" value="F:3-oxoacyl-[acyl-carrier-protein] reductase (NADPH) activity"/>
    <property type="evidence" value="ECO:0007669"/>
    <property type="project" value="UniProtKB-EC"/>
</dbReference>
<dbReference type="Gene3D" id="3.40.50.720">
    <property type="entry name" value="NAD(P)-binding Rossmann-like Domain"/>
    <property type="match status" value="1"/>
</dbReference>
<dbReference type="RefSeq" id="XP_043042252.1">
    <property type="nucleotide sequence ID" value="XM_043182026.1"/>
</dbReference>
<dbReference type="GeneID" id="66104322"/>
<reference evidence="4" key="1">
    <citation type="submission" date="2020-11" db="EMBL/GenBank/DDBJ databases">
        <title>Adaptations for nitrogen fixation in a non-lichenized fungal sporocarp promotes dispersal by wood-feeding termites.</title>
        <authorList>
            <consortium name="DOE Joint Genome Institute"/>
            <person name="Koch R.A."/>
            <person name="Yoon G."/>
            <person name="Arayal U."/>
            <person name="Lail K."/>
            <person name="Amirebrahimi M."/>
            <person name="Labutti K."/>
            <person name="Lipzen A."/>
            <person name="Riley R."/>
            <person name="Barry K."/>
            <person name="Henrissat B."/>
            <person name="Grigoriev I.V."/>
            <person name="Herr J.R."/>
            <person name="Aime M.C."/>
        </authorList>
    </citation>
    <scope>NUCLEOTIDE SEQUENCE</scope>
    <source>
        <strain evidence="4">MCA 3950</strain>
    </source>
</reference>
<comment type="catalytic activity">
    <reaction evidence="3">
        <text>a (3R)-hydroxyacyl-[ACP] + NADP(+) = a 3-oxoacyl-[ACP] + NADPH + H(+)</text>
        <dbReference type="Rhea" id="RHEA:17397"/>
        <dbReference type="Rhea" id="RHEA-COMP:9916"/>
        <dbReference type="Rhea" id="RHEA-COMP:9945"/>
        <dbReference type="ChEBI" id="CHEBI:15378"/>
        <dbReference type="ChEBI" id="CHEBI:57783"/>
        <dbReference type="ChEBI" id="CHEBI:58349"/>
        <dbReference type="ChEBI" id="CHEBI:78776"/>
        <dbReference type="ChEBI" id="CHEBI:78827"/>
        <dbReference type="EC" id="1.1.1.100"/>
    </reaction>
</comment>
<sequence length="78" mass="8359">MAERSVALVTGSARGMGRAVALRLASDGFKVALNDIASQKEALETLRSEIEELGNKAFIYIADASKEDEVKAMVDETV</sequence>
<evidence type="ECO:0000313" key="4">
    <source>
        <dbReference type="EMBL" id="KAG7448752.1"/>
    </source>
</evidence>
<dbReference type="SUPFAM" id="SSF51735">
    <property type="entry name" value="NAD(P)-binding Rossmann-fold domains"/>
    <property type="match status" value="1"/>
</dbReference>
<name>A0A9P7VY74_9AGAR</name>
<gene>
    <name evidence="4" type="ORF">BT62DRAFT_725597</name>
</gene>
<dbReference type="InterPro" id="IPR050259">
    <property type="entry name" value="SDR"/>
</dbReference>
<dbReference type="EMBL" id="MU250529">
    <property type="protein sequence ID" value="KAG7448752.1"/>
    <property type="molecule type" value="Genomic_DNA"/>
</dbReference>
<dbReference type="AlphaFoldDB" id="A0A9P7VY74"/>
<protein>
    <recommendedName>
        <fullName evidence="2">3-oxoacyl-[acyl-carrier-protein] reductase</fullName>
        <ecNumber evidence="2">1.1.1.100</ecNumber>
    </recommendedName>
</protein>
<comment type="similarity">
    <text evidence="1">Belongs to the short-chain dehydrogenases/reductases (SDR) family.</text>
</comment>
<dbReference type="Proteomes" id="UP000812287">
    <property type="component" value="Unassembled WGS sequence"/>
</dbReference>
<dbReference type="PANTHER" id="PTHR42879:SF2">
    <property type="entry name" value="3-OXOACYL-[ACYL-CARRIER-PROTEIN] REDUCTASE FABG"/>
    <property type="match status" value="1"/>
</dbReference>
<accession>A0A9P7VY74</accession>
<evidence type="ECO:0000256" key="1">
    <source>
        <dbReference type="ARBA" id="ARBA00006484"/>
    </source>
</evidence>
<evidence type="ECO:0000313" key="5">
    <source>
        <dbReference type="Proteomes" id="UP000812287"/>
    </source>
</evidence>
<comment type="caution">
    <text evidence="4">The sequence shown here is derived from an EMBL/GenBank/DDBJ whole genome shotgun (WGS) entry which is preliminary data.</text>
</comment>
<keyword evidence="5" id="KW-1185">Reference proteome</keyword>
<dbReference type="PANTHER" id="PTHR42879">
    <property type="entry name" value="3-OXOACYL-(ACYL-CARRIER-PROTEIN) REDUCTASE"/>
    <property type="match status" value="1"/>
</dbReference>